<dbReference type="InterPro" id="IPR035513">
    <property type="entry name" value="Invertase/methylesterase_inhib"/>
</dbReference>
<feature type="signal peptide" evidence="1">
    <location>
        <begin position="1"/>
        <end position="28"/>
    </location>
</feature>
<evidence type="ECO:0008006" key="4">
    <source>
        <dbReference type="Google" id="ProtNLM"/>
    </source>
</evidence>
<dbReference type="Gramene" id="OB08G12790.1">
    <property type="protein sequence ID" value="OB08G12790.1"/>
    <property type="gene ID" value="OB08G12790"/>
</dbReference>
<dbReference type="EnsemblPlants" id="OB08G12790.1">
    <property type="protein sequence ID" value="OB08G12790.1"/>
    <property type="gene ID" value="OB08G12790"/>
</dbReference>
<reference evidence="2" key="2">
    <citation type="submission" date="2013-04" db="UniProtKB">
        <authorList>
            <consortium name="EnsemblPlants"/>
        </authorList>
    </citation>
    <scope>IDENTIFICATION</scope>
</reference>
<evidence type="ECO:0000256" key="1">
    <source>
        <dbReference type="SAM" id="SignalP"/>
    </source>
</evidence>
<dbReference type="OMA" id="RASYQQC"/>
<evidence type="ECO:0000313" key="3">
    <source>
        <dbReference type="Proteomes" id="UP000006038"/>
    </source>
</evidence>
<accession>J3MQA0</accession>
<dbReference type="HOGENOM" id="CLU_092954_0_0_1"/>
<organism evidence="2">
    <name type="scientific">Oryza brachyantha</name>
    <name type="common">malo sina</name>
    <dbReference type="NCBI Taxonomy" id="4533"/>
    <lineage>
        <taxon>Eukaryota</taxon>
        <taxon>Viridiplantae</taxon>
        <taxon>Streptophyta</taxon>
        <taxon>Embryophyta</taxon>
        <taxon>Tracheophyta</taxon>
        <taxon>Spermatophyta</taxon>
        <taxon>Magnoliopsida</taxon>
        <taxon>Liliopsida</taxon>
        <taxon>Poales</taxon>
        <taxon>Poaceae</taxon>
        <taxon>BOP clade</taxon>
        <taxon>Oryzoideae</taxon>
        <taxon>Oryzeae</taxon>
        <taxon>Oryzinae</taxon>
        <taxon>Oryza</taxon>
    </lineage>
</organism>
<dbReference type="Proteomes" id="UP000006038">
    <property type="component" value="Chromosome 8"/>
</dbReference>
<feature type="chain" id="PRO_5003773806" description="Pectinesterase inhibitor domain-containing protein" evidence="1">
    <location>
        <begin position="29"/>
        <end position="191"/>
    </location>
</feature>
<dbReference type="eggNOG" id="KOG1075">
    <property type="taxonomic scope" value="Eukaryota"/>
</dbReference>
<dbReference type="PANTHER" id="PTHR34838:SF3">
    <property type="entry name" value="OS08G0142100 PROTEIN"/>
    <property type="match status" value="1"/>
</dbReference>
<protein>
    <recommendedName>
        <fullName evidence="4">Pectinesterase inhibitor domain-containing protein</fullName>
    </recommendedName>
</protein>
<keyword evidence="1" id="KW-0732">Signal</keyword>
<sequence length="191" mass="19737">MTKRADATVFLLAMALLLAGAGVGVVDACDGVTSMSREDTCRKAFGAAPSTGRQEGACATACIPPMHELCLTLTVYAVVAAKTAQWSYEASAEAAGRLLGDASLAGDERAAYEACAGRYAAARSLAMAVQGQLMECSYGSAKQELVDARVHVEACGGELWRFASSPLYAMNAADQLKATLACELTGLIVGK</sequence>
<keyword evidence="3" id="KW-1185">Reference proteome</keyword>
<proteinExistence type="predicted"/>
<reference evidence="2" key="1">
    <citation type="journal article" date="2013" name="Nat. Commun.">
        <title>Whole-genome sequencing of Oryza brachyantha reveals mechanisms underlying Oryza genome evolution.</title>
        <authorList>
            <person name="Chen J."/>
            <person name="Huang Q."/>
            <person name="Gao D."/>
            <person name="Wang J."/>
            <person name="Lang Y."/>
            <person name="Liu T."/>
            <person name="Li B."/>
            <person name="Bai Z."/>
            <person name="Luis Goicoechea J."/>
            <person name="Liang C."/>
            <person name="Chen C."/>
            <person name="Zhang W."/>
            <person name="Sun S."/>
            <person name="Liao Y."/>
            <person name="Zhang X."/>
            <person name="Yang L."/>
            <person name="Song C."/>
            <person name="Wang M."/>
            <person name="Shi J."/>
            <person name="Liu G."/>
            <person name="Liu J."/>
            <person name="Zhou H."/>
            <person name="Zhou W."/>
            <person name="Yu Q."/>
            <person name="An N."/>
            <person name="Chen Y."/>
            <person name="Cai Q."/>
            <person name="Wang B."/>
            <person name="Liu B."/>
            <person name="Min J."/>
            <person name="Huang Y."/>
            <person name="Wu H."/>
            <person name="Li Z."/>
            <person name="Zhang Y."/>
            <person name="Yin Y."/>
            <person name="Song W."/>
            <person name="Jiang J."/>
            <person name="Jackson S.A."/>
            <person name="Wing R.A."/>
            <person name="Wang J."/>
            <person name="Chen M."/>
        </authorList>
    </citation>
    <scope>NUCLEOTIDE SEQUENCE [LARGE SCALE GENOMIC DNA]</scope>
    <source>
        <strain evidence="2">cv. IRGC 101232</strain>
    </source>
</reference>
<evidence type="ECO:0000313" key="2">
    <source>
        <dbReference type="EnsemblPlants" id="OB08G12790.1"/>
    </source>
</evidence>
<dbReference type="AlphaFoldDB" id="J3MQA0"/>
<dbReference type="SUPFAM" id="SSF101148">
    <property type="entry name" value="Plant invertase/pectin methylesterase inhibitor"/>
    <property type="match status" value="1"/>
</dbReference>
<dbReference type="PANTHER" id="PTHR34838">
    <property type="entry name" value="OS08G0142100 PROTEIN-RELATED"/>
    <property type="match status" value="1"/>
</dbReference>
<name>J3MQA0_ORYBR</name>